<dbReference type="Gene3D" id="3.90.550.10">
    <property type="entry name" value="Spore Coat Polysaccharide Biosynthesis Protein SpsA, Chain A"/>
    <property type="match status" value="1"/>
</dbReference>
<keyword evidence="1" id="KW-0460">Magnesium</keyword>
<organism evidence="3 4">
    <name type="scientific">Celeribacter arenosi</name>
    <dbReference type="NCBI Taxonomy" id="792649"/>
    <lineage>
        <taxon>Bacteria</taxon>
        <taxon>Pseudomonadati</taxon>
        <taxon>Pseudomonadota</taxon>
        <taxon>Alphaproteobacteria</taxon>
        <taxon>Rhodobacterales</taxon>
        <taxon>Roseobacteraceae</taxon>
        <taxon>Celeribacter</taxon>
    </lineage>
</organism>
<dbReference type="PANTHER" id="PTHR43777:SF1">
    <property type="entry name" value="MOLYBDENUM COFACTOR CYTIDYLYLTRANSFERASE"/>
    <property type="match status" value="1"/>
</dbReference>
<name>A0ABP7KFQ5_9RHOB</name>
<accession>A0ABP7KFQ5</accession>
<dbReference type="Pfam" id="PF12804">
    <property type="entry name" value="NTP_transf_3"/>
    <property type="match status" value="1"/>
</dbReference>
<dbReference type="EMBL" id="BAABDF010000007">
    <property type="protein sequence ID" value="GAA3875854.1"/>
    <property type="molecule type" value="Genomic_DNA"/>
</dbReference>
<dbReference type="RefSeq" id="WP_344847914.1">
    <property type="nucleotide sequence ID" value="NZ_BAABDF010000007.1"/>
</dbReference>
<keyword evidence="4" id="KW-1185">Reference proteome</keyword>
<gene>
    <name evidence="3" type="ORF">GCM10022404_27000</name>
</gene>
<dbReference type="Proteomes" id="UP001399917">
    <property type="component" value="Unassembled WGS sequence"/>
</dbReference>
<evidence type="ECO:0000256" key="1">
    <source>
        <dbReference type="ARBA" id="ARBA00022842"/>
    </source>
</evidence>
<dbReference type="PANTHER" id="PTHR43777">
    <property type="entry name" value="MOLYBDENUM COFACTOR CYTIDYLYLTRANSFERASE"/>
    <property type="match status" value="1"/>
</dbReference>
<reference evidence="4" key="1">
    <citation type="journal article" date="2019" name="Int. J. Syst. Evol. Microbiol.">
        <title>The Global Catalogue of Microorganisms (GCM) 10K type strain sequencing project: providing services to taxonomists for standard genome sequencing and annotation.</title>
        <authorList>
            <consortium name="The Broad Institute Genomics Platform"/>
            <consortium name="The Broad Institute Genome Sequencing Center for Infectious Disease"/>
            <person name="Wu L."/>
            <person name="Ma J."/>
        </authorList>
    </citation>
    <scope>NUCLEOTIDE SEQUENCE [LARGE SCALE GENOMIC DNA]</scope>
    <source>
        <strain evidence="4">JCM 17190</strain>
    </source>
</reference>
<comment type="caution">
    <text evidence="3">The sequence shown here is derived from an EMBL/GenBank/DDBJ whole genome shotgun (WGS) entry which is preliminary data.</text>
</comment>
<evidence type="ECO:0000313" key="3">
    <source>
        <dbReference type="EMBL" id="GAA3875854.1"/>
    </source>
</evidence>
<sequence>MRILAGICAAGKSSRMGFDKLSTPPNLQAPEPLLARTLSAVRGMDTLVALPPLGSPYEPARREAVGEAAQIVHVEGTDFSDTLKALAQRAHGYNGLLVMLADMPFVTADHVSQLVDLFKTFDGQWIVRATSEDLQDGHPVIIPASILPEIAQISGDHGARDVVSRQAIKRLTLPSNAATWDVDTPQDWHRL</sequence>
<evidence type="ECO:0000313" key="4">
    <source>
        <dbReference type="Proteomes" id="UP001399917"/>
    </source>
</evidence>
<dbReference type="InterPro" id="IPR029044">
    <property type="entry name" value="Nucleotide-diphossugar_trans"/>
</dbReference>
<dbReference type="InterPro" id="IPR025877">
    <property type="entry name" value="MobA-like_NTP_Trfase"/>
</dbReference>
<protein>
    <submittedName>
        <fullName evidence="3">Nucleotidyltransferase family protein</fullName>
    </submittedName>
</protein>
<dbReference type="CDD" id="cd04182">
    <property type="entry name" value="GT_2_like_f"/>
    <property type="match status" value="1"/>
</dbReference>
<dbReference type="SUPFAM" id="SSF53448">
    <property type="entry name" value="Nucleotide-diphospho-sugar transferases"/>
    <property type="match status" value="1"/>
</dbReference>
<proteinExistence type="predicted"/>
<evidence type="ECO:0000259" key="2">
    <source>
        <dbReference type="Pfam" id="PF12804"/>
    </source>
</evidence>
<feature type="domain" description="MobA-like NTP transferase" evidence="2">
    <location>
        <begin position="7"/>
        <end position="166"/>
    </location>
</feature>